<reference evidence="7 8" key="1">
    <citation type="submission" date="2015-08" db="EMBL/GenBank/DDBJ databases">
        <title>Emmonsia species relationships and genome sequence.</title>
        <authorList>
            <person name="Cuomo C.A."/>
            <person name="Schwartz I.S."/>
            <person name="Kenyon C."/>
            <person name="De Hoog G.S."/>
            <person name="Govender N.P."/>
            <person name="Botha A."/>
            <person name="Moreno L."/>
            <person name="De Vries M."/>
            <person name="Munoz J.F."/>
            <person name="Stielow J.B."/>
        </authorList>
    </citation>
    <scope>NUCLEOTIDE SEQUENCE [LARGE SCALE GENOMIC DNA]</scope>
    <source>
        <strain evidence="7 8">EI222</strain>
    </source>
</reference>
<dbReference type="PROSITE" id="PS00463">
    <property type="entry name" value="ZN2_CY6_FUNGAL_1"/>
    <property type="match status" value="1"/>
</dbReference>
<evidence type="ECO:0000256" key="2">
    <source>
        <dbReference type="ARBA" id="ARBA00023125"/>
    </source>
</evidence>
<organism evidence="7 8">
    <name type="scientific">Blastomyces percursus</name>
    <dbReference type="NCBI Taxonomy" id="1658174"/>
    <lineage>
        <taxon>Eukaryota</taxon>
        <taxon>Fungi</taxon>
        <taxon>Dikarya</taxon>
        <taxon>Ascomycota</taxon>
        <taxon>Pezizomycotina</taxon>
        <taxon>Eurotiomycetes</taxon>
        <taxon>Eurotiomycetidae</taxon>
        <taxon>Onygenales</taxon>
        <taxon>Ajellomycetaceae</taxon>
        <taxon>Blastomyces</taxon>
    </lineage>
</organism>
<dbReference type="STRING" id="1658174.A0A1J9R4L5"/>
<keyword evidence="3" id="KW-0804">Transcription</keyword>
<name>A0A1J9R4L5_9EURO</name>
<evidence type="ECO:0000313" key="7">
    <source>
        <dbReference type="EMBL" id="OJD27307.1"/>
    </source>
</evidence>
<protein>
    <recommendedName>
        <fullName evidence="6">Zn(2)-C6 fungal-type domain-containing protein</fullName>
    </recommendedName>
</protein>
<keyword evidence="2" id="KW-0238">DNA-binding</keyword>
<dbReference type="PANTHER" id="PTHR47657:SF11">
    <property type="entry name" value="FINGER DOMAIN PROTEIN, PUTATIVE (AFU_ORTHOLOGUE AFUA_1G01650)-RELATED"/>
    <property type="match status" value="1"/>
</dbReference>
<dbReference type="SUPFAM" id="SSF57701">
    <property type="entry name" value="Zn2/Cys6 DNA-binding domain"/>
    <property type="match status" value="1"/>
</dbReference>
<dbReference type="GO" id="GO:0000981">
    <property type="term" value="F:DNA-binding transcription factor activity, RNA polymerase II-specific"/>
    <property type="evidence" value="ECO:0007669"/>
    <property type="project" value="InterPro"/>
</dbReference>
<evidence type="ECO:0000256" key="5">
    <source>
        <dbReference type="SAM" id="MobiDB-lite"/>
    </source>
</evidence>
<feature type="domain" description="Zn(2)-C6 fungal-type" evidence="6">
    <location>
        <begin position="26"/>
        <end position="56"/>
    </location>
</feature>
<dbReference type="PANTHER" id="PTHR47657">
    <property type="entry name" value="STEROL REGULATORY ELEMENT-BINDING PROTEIN ECM22"/>
    <property type="match status" value="1"/>
</dbReference>
<feature type="compositionally biased region" description="Polar residues" evidence="5">
    <location>
        <begin position="329"/>
        <end position="338"/>
    </location>
</feature>
<accession>A0A1J9R4L5</accession>
<dbReference type="GO" id="GO:0008270">
    <property type="term" value="F:zinc ion binding"/>
    <property type="evidence" value="ECO:0007669"/>
    <property type="project" value="InterPro"/>
</dbReference>
<feature type="region of interest" description="Disordered" evidence="5">
    <location>
        <begin position="300"/>
        <end position="338"/>
    </location>
</feature>
<comment type="caution">
    <text evidence="7">The sequence shown here is derived from an EMBL/GenBank/DDBJ whole genome shotgun (WGS) entry which is preliminary data.</text>
</comment>
<keyword evidence="8" id="KW-1185">Reference proteome</keyword>
<sequence>MTSVVASQHSDAKGRKRKAHKQSRRGCGNCKIRRVKCDEGRPGCEQCASFGVSCSYAPGAADLQPSQSSTFQSAGYGCLRFQNLSATAPRKSPCSLHDTILSMINSSQAAAFSPRPGGCDSIHSVAPPQCPYQLREHDLELLSIFQARTACSIGTVVMSPIYRREFVRLACQESLFHWYLGNTLFNTKLANPSQIDPRERDTIWVASVLLGAIMFSYVDSSHSEASWPLKPSTHLDPDCVFREALMGPVPGETDHDATSTPHNGAIEGYEPNVDDRRRFCFASSSQLLLRDKLTISIRHNIHPHPTPRIPPPAPLHHHHIPRPGPQPQPLSHSPHNPP</sequence>
<evidence type="ECO:0000256" key="4">
    <source>
        <dbReference type="ARBA" id="ARBA00023242"/>
    </source>
</evidence>
<evidence type="ECO:0000259" key="6">
    <source>
        <dbReference type="PROSITE" id="PS50048"/>
    </source>
</evidence>
<dbReference type="Pfam" id="PF00172">
    <property type="entry name" value="Zn_clus"/>
    <property type="match status" value="1"/>
</dbReference>
<dbReference type="VEuPathDB" id="FungiDB:ACJ73_01300"/>
<dbReference type="InterPro" id="IPR001138">
    <property type="entry name" value="Zn2Cys6_DnaBD"/>
</dbReference>
<dbReference type="OrthoDB" id="3031538at2759"/>
<dbReference type="AlphaFoldDB" id="A0A1J9R4L5"/>
<dbReference type="EMBL" id="LGTZ01000114">
    <property type="protein sequence ID" value="OJD27307.1"/>
    <property type="molecule type" value="Genomic_DNA"/>
</dbReference>
<dbReference type="CDD" id="cd00067">
    <property type="entry name" value="GAL4"/>
    <property type="match status" value="1"/>
</dbReference>
<dbReference type="Proteomes" id="UP000242791">
    <property type="component" value="Unassembled WGS sequence"/>
</dbReference>
<dbReference type="InterPro" id="IPR036864">
    <property type="entry name" value="Zn2-C6_fun-type_DNA-bd_sf"/>
</dbReference>
<evidence type="ECO:0000256" key="3">
    <source>
        <dbReference type="ARBA" id="ARBA00023163"/>
    </source>
</evidence>
<keyword evidence="1" id="KW-0805">Transcription regulation</keyword>
<evidence type="ECO:0000313" key="8">
    <source>
        <dbReference type="Proteomes" id="UP000242791"/>
    </source>
</evidence>
<dbReference type="GO" id="GO:0003677">
    <property type="term" value="F:DNA binding"/>
    <property type="evidence" value="ECO:0007669"/>
    <property type="project" value="UniProtKB-KW"/>
</dbReference>
<feature type="region of interest" description="Disordered" evidence="5">
    <location>
        <begin position="1"/>
        <end position="20"/>
    </location>
</feature>
<evidence type="ECO:0000256" key="1">
    <source>
        <dbReference type="ARBA" id="ARBA00023015"/>
    </source>
</evidence>
<keyword evidence="4" id="KW-0539">Nucleus</keyword>
<dbReference type="Gene3D" id="4.10.240.10">
    <property type="entry name" value="Zn(2)-C6 fungal-type DNA-binding domain"/>
    <property type="match status" value="1"/>
</dbReference>
<dbReference type="SMART" id="SM00066">
    <property type="entry name" value="GAL4"/>
    <property type="match status" value="1"/>
</dbReference>
<dbReference type="InterPro" id="IPR052400">
    <property type="entry name" value="Zn2-C6_fungal_TF"/>
</dbReference>
<proteinExistence type="predicted"/>
<dbReference type="PROSITE" id="PS50048">
    <property type="entry name" value="ZN2_CY6_FUNGAL_2"/>
    <property type="match status" value="1"/>
</dbReference>
<feature type="compositionally biased region" description="Pro residues" evidence="5">
    <location>
        <begin position="304"/>
        <end position="314"/>
    </location>
</feature>
<gene>
    <name evidence="7" type="ORF">ACJ73_01300</name>
</gene>